<reference evidence="1 2" key="1">
    <citation type="submission" date="2021-06" db="EMBL/GenBank/DDBJ databases">
        <title>Caerostris darwini draft genome.</title>
        <authorList>
            <person name="Kono N."/>
            <person name="Arakawa K."/>
        </authorList>
    </citation>
    <scope>NUCLEOTIDE SEQUENCE [LARGE SCALE GENOMIC DNA]</scope>
</reference>
<name>A0AAV4RZ45_9ARAC</name>
<evidence type="ECO:0000313" key="2">
    <source>
        <dbReference type="Proteomes" id="UP001054837"/>
    </source>
</evidence>
<dbReference type="EMBL" id="BPLQ01006913">
    <property type="protein sequence ID" value="GIY26161.1"/>
    <property type="molecule type" value="Genomic_DNA"/>
</dbReference>
<proteinExistence type="predicted"/>
<gene>
    <name evidence="1" type="ORF">CDAR_369441</name>
</gene>
<accession>A0AAV4RZ45</accession>
<evidence type="ECO:0000313" key="1">
    <source>
        <dbReference type="EMBL" id="GIY26161.1"/>
    </source>
</evidence>
<keyword evidence="2" id="KW-1185">Reference proteome</keyword>
<organism evidence="1 2">
    <name type="scientific">Caerostris darwini</name>
    <dbReference type="NCBI Taxonomy" id="1538125"/>
    <lineage>
        <taxon>Eukaryota</taxon>
        <taxon>Metazoa</taxon>
        <taxon>Ecdysozoa</taxon>
        <taxon>Arthropoda</taxon>
        <taxon>Chelicerata</taxon>
        <taxon>Arachnida</taxon>
        <taxon>Araneae</taxon>
        <taxon>Araneomorphae</taxon>
        <taxon>Entelegynae</taxon>
        <taxon>Araneoidea</taxon>
        <taxon>Araneidae</taxon>
        <taxon>Caerostris</taxon>
    </lineage>
</organism>
<protein>
    <submittedName>
        <fullName evidence="1">Uncharacterized protein</fullName>
    </submittedName>
</protein>
<sequence length="140" mass="16177">MENNTYLDSFCFTIDAKLQLLLRKKYTPKNPFTKNFLKNKPVSFTSFLLPSFAFPPPTNTPGEIPHHPFPDPFCTTEPLVPRADDVTEDTPRALSIPQPESLNLGFIFEKSHRLLHHRPPKLNPHVENRRRISKLSYNLP</sequence>
<dbReference type="Proteomes" id="UP001054837">
    <property type="component" value="Unassembled WGS sequence"/>
</dbReference>
<dbReference type="AlphaFoldDB" id="A0AAV4RZ45"/>
<comment type="caution">
    <text evidence="1">The sequence shown here is derived from an EMBL/GenBank/DDBJ whole genome shotgun (WGS) entry which is preliminary data.</text>
</comment>